<feature type="domain" description="NADPH-dependent reductive aminase-like C-terminal" evidence="3">
    <location>
        <begin position="170"/>
        <end position="292"/>
    </location>
</feature>
<protein>
    <submittedName>
        <fullName evidence="4">3-hydroxyisobutyrate dehydrogenase</fullName>
    </submittedName>
</protein>
<dbReference type="STRING" id="407022.SAMN05661044_05278"/>
<dbReference type="PIRSF" id="PIRSF000103">
    <property type="entry name" value="HIBADH"/>
    <property type="match status" value="1"/>
</dbReference>
<dbReference type="GO" id="GO:0003677">
    <property type="term" value="F:DNA binding"/>
    <property type="evidence" value="ECO:0007669"/>
    <property type="project" value="TreeGrafter"/>
</dbReference>
<reference evidence="5" key="1">
    <citation type="submission" date="2016-10" db="EMBL/GenBank/DDBJ databases">
        <authorList>
            <person name="Varghese N."/>
            <person name="Submissions S."/>
        </authorList>
    </citation>
    <scope>NUCLEOTIDE SEQUENCE [LARGE SCALE GENOMIC DNA]</scope>
    <source>
        <strain evidence="5">DSM 18733</strain>
    </source>
</reference>
<dbReference type="PANTHER" id="PTHR43580">
    <property type="entry name" value="OXIDOREDUCTASE GLYR1-RELATED"/>
    <property type="match status" value="1"/>
</dbReference>
<evidence type="ECO:0000259" key="3">
    <source>
        <dbReference type="Pfam" id="PF21761"/>
    </source>
</evidence>
<dbReference type="SUPFAM" id="SSF51735">
    <property type="entry name" value="NAD(P)-binding Rossmann-fold domains"/>
    <property type="match status" value="1"/>
</dbReference>
<dbReference type="GO" id="GO:0000785">
    <property type="term" value="C:chromatin"/>
    <property type="evidence" value="ECO:0007669"/>
    <property type="project" value="TreeGrafter"/>
</dbReference>
<dbReference type="AlphaFoldDB" id="A0A1H7YNJ7"/>
<dbReference type="Gene3D" id="3.40.50.720">
    <property type="entry name" value="NAD(P)-binding Rossmann-like Domain"/>
    <property type="match status" value="1"/>
</dbReference>
<dbReference type="GO" id="GO:0031491">
    <property type="term" value="F:nucleosome binding"/>
    <property type="evidence" value="ECO:0007669"/>
    <property type="project" value="TreeGrafter"/>
</dbReference>
<evidence type="ECO:0000256" key="1">
    <source>
        <dbReference type="ARBA" id="ARBA00023002"/>
    </source>
</evidence>
<gene>
    <name evidence="4" type="ORF">SAMN05661044_05278</name>
</gene>
<dbReference type="InterPro" id="IPR006115">
    <property type="entry name" value="6PGDH_NADP-bd"/>
</dbReference>
<dbReference type="PANTHER" id="PTHR43580:SF2">
    <property type="entry name" value="CYTOKINE-LIKE NUCLEAR FACTOR N-PAC"/>
    <property type="match status" value="1"/>
</dbReference>
<proteinExistence type="predicted"/>
<organism evidence="4 5">
    <name type="scientific">Olivibacter domesticus</name>
    <name type="common">Pseudosphingobacterium domesticum</name>
    <dbReference type="NCBI Taxonomy" id="407022"/>
    <lineage>
        <taxon>Bacteria</taxon>
        <taxon>Pseudomonadati</taxon>
        <taxon>Bacteroidota</taxon>
        <taxon>Sphingobacteriia</taxon>
        <taxon>Sphingobacteriales</taxon>
        <taxon>Sphingobacteriaceae</taxon>
        <taxon>Olivibacter</taxon>
    </lineage>
</organism>
<dbReference type="Gene3D" id="1.10.1040.10">
    <property type="entry name" value="N-(1-d-carboxylethyl)-l-norvaline Dehydrogenase, domain 2"/>
    <property type="match status" value="1"/>
</dbReference>
<dbReference type="Pfam" id="PF21761">
    <property type="entry name" value="RedAm-like_C"/>
    <property type="match status" value="1"/>
</dbReference>
<dbReference type="GO" id="GO:0016491">
    <property type="term" value="F:oxidoreductase activity"/>
    <property type="evidence" value="ECO:0007669"/>
    <property type="project" value="UniProtKB-KW"/>
</dbReference>
<dbReference type="Pfam" id="PF03446">
    <property type="entry name" value="NAD_binding_2"/>
    <property type="match status" value="1"/>
</dbReference>
<feature type="domain" description="6-phosphogluconate dehydrogenase NADP-binding" evidence="2">
    <location>
        <begin position="10"/>
        <end position="165"/>
    </location>
</feature>
<evidence type="ECO:0000313" key="4">
    <source>
        <dbReference type="EMBL" id="SEM46877.1"/>
    </source>
</evidence>
<accession>A0A1H7YNJ7</accession>
<dbReference type="InterPro" id="IPR051265">
    <property type="entry name" value="HIBADH-related_NP60_sf"/>
</dbReference>
<evidence type="ECO:0000313" key="5">
    <source>
        <dbReference type="Proteomes" id="UP000199421"/>
    </source>
</evidence>
<dbReference type="Proteomes" id="UP000199421">
    <property type="component" value="Unassembled WGS sequence"/>
</dbReference>
<name>A0A1H7YNJ7_OLID1</name>
<dbReference type="InterPro" id="IPR048666">
    <property type="entry name" value="RedAm-like_C"/>
</dbReference>
<dbReference type="EMBL" id="FOAF01000013">
    <property type="protein sequence ID" value="SEM46877.1"/>
    <property type="molecule type" value="Genomic_DNA"/>
</dbReference>
<evidence type="ECO:0000259" key="2">
    <source>
        <dbReference type="Pfam" id="PF03446"/>
    </source>
</evidence>
<keyword evidence="5" id="KW-1185">Reference proteome</keyword>
<keyword evidence="1" id="KW-0560">Oxidoreductase</keyword>
<dbReference type="OrthoDB" id="9786703at2"/>
<dbReference type="InterPro" id="IPR015815">
    <property type="entry name" value="HIBADH-related"/>
</dbReference>
<dbReference type="InterPro" id="IPR036291">
    <property type="entry name" value="NAD(P)-bd_dom_sf"/>
</dbReference>
<dbReference type="GO" id="GO:0050661">
    <property type="term" value="F:NADP binding"/>
    <property type="evidence" value="ECO:0007669"/>
    <property type="project" value="InterPro"/>
</dbReference>
<dbReference type="RefSeq" id="WP_093332098.1">
    <property type="nucleotide sequence ID" value="NZ_FOAF01000013.1"/>
</dbReference>
<sequence>MEKDKNIQHKVTIVGLGQMGIKLAELLRDQSIPITVWNRSIAKAKDIKNVQVIANLNSAIDQSAIIIICVYDYKAINEILSGPEIQAALKGKTIINLTTGSPQEADNLDLRMKNYDAYYLDGAIQVAPDQMGMPDTTILISGDQHLYNEQETLLKILGGNIKYLGPKASAASAMDLATLTWLYGSYIGLIYGAGLARNADLDLNVYSNILAEITPGFTAFFQHQLQVIEMGNYAISQSPLSISVAATQRIWDAIKDSSMDTRFPENIALLLKKAEASGYGGQELAALIKVVQK</sequence>
<dbReference type="InterPro" id="IPR013328">
    <property type="entry name" value="6PGD_dom2"/>
</dbReference>
<dbReference type="GO" id="GO:0140673">
    <property type="term" value="P:transcription elongation-coupled chromatin remodeling"/>
    <property type="evidence" value="ECO:0007669"/>
    <property type="project" value="TreeGrafter"/>
</dbReference>